<organism evidence="2 3">
    <name type="scientific">Acrobeloides nanus</name>
    <dbReference type="NCBI Taxonomy" id="290746"/>
    <lineage>
        <taxon>Eukaryota</taxon>
        <taxon>Metazoa</taxon>
        <taxon>Ecdysozoa</taxon>
        <taxon>Nematoda</taxon>
        <taxon>Chromadorea</taxon>
        <taxon>Rhabditida</taxon>
        <taxon>Tylenchina</taxon>
        <taxon>Cephalobomorpha</taxon>
        <taxon>Cephaloboidea</taxon>
        <taxon>Cephalobidae</taxon>
        <taxon>Acrobeloides</taxon>
    </lineage>
</organism>
<feature type="transmembrane region" description="Helical" evidence="1">
    <location>
        <begin position="12"/>
        <end position="33"/>
    </location>
</feature>
<reference evidence="3" key="1">
    <citation type="submission" date="2022-11" db="UniProtKB">
        <authorList>
            <consortium name="WormBaseParasite"/>
        </authorList>
    </citation>
    <scope>IDENTIFICATION</scope>
</reference>
<evidence type="ECO:0000256" key="1">
    <source>
        <dbReference type="SAM" id="Phobius"/>
    </source>
</evidence>
<protein>
    <submittedName>
        <fullName evidence="3">Uncharacterized protein</fullName>
    </submittedName>
</protein>
<keyword evidence="1" id="KW-0812">Transmembrane</keyword>
<evidence type="ECO:0000313" key="2">
    <source>
        <dbReference type="Proteomes" id="UP000887540"/>
    </source>
</evidence>
<proteinExistence type="predicted"/>
<dbReference type="AlphaFoldDB" id="A0A914EJG2"/>
<sequence>MAFLRNGGGFCLSKFYVFLYITMAYGIGITYGLPIEEEALQEDENITPVYTLSQLHPMKRSLALGRNSFRPGKRSTHEDYAIDDNLMYVPVSKRSLALGRNSFRPGKRNLDRFDPEYDTFHDLPYIREDQMGKRSLTLGRHHYRPGKRSMAISRAGFRPGKRSLHLDLQAPVKRSVSTVSNSYFPENLQSFETSQTYENLGRMVNDMANRHKFVVIQQLRTTTLAQPTENS</sequence>
<name>A0A914EJG2_9BILA</name>
<evidence type="ECO:0000313" key="3">
    <source>
        <dbReference type="WBParaSite" id="ACRNAN_scaffold8175.g30327.t1"/>
    </source>
</evidence>
<dbReference type="WBParaSite" id="ACRNAN_scaffold8175.g30327.t1">
    <property type="protein sequence ID" value="ACRNAN_scaffold8175.g30327.t1"/>
    <property type="gene ID" value="ACRNAN_scaffold8175.g30327"/>
</dbReference>
<keyword evidence="1" id="KW-0472">Membrane</keyword>
<keyword evidence="1" id="KW-1133">Transmembrane helix</keyword>
<dbReference type="Proteomes" id="UP000887540">
    <property type="component" value="Unplaced"/>
</dbReference>
<keyword evidence="2" id="KW-1185">Reference proteome</keyword>
<accession>A0A914EJG2</accession>